<protein>
    <submittedName>
        <fullName evidence="2">Uncharacterized protein</fullName>
    </submittedName>
</protein>
<reference evidence="2" key="2">
    <citation type="journal article" date="2015" name="Data Brief">
        <title>Shoot transcriptome of the giant reed, Arundo donax.</title>
        <authorList>
            <person name="Barrero R.A."/>
            <person name="Guerrero F.D."/>
            <person name="Moolhuijzen P."/>
            <person name="Goolsby J.A."/>
            <person name="Tidwell J."/>
            <person name="Bellgard S.E."/>
            <person name="Bellgard M.I."/>
        </authorList>
    </citation>
    <scope>NUCLEOTIDE SEQUENCE</scope>
    <source>
        <tissue evidence="2">Shoot tissue taken approximately 20 cm above the soil surface</tissue>
    </source>
</reference>
<name>A0A0A9B2D3_ARUDO</name>
<dbReference type="AlphaFoldDB" id="A0A0A9B2D3"/>
<accession>A0A0A9B2D3</accession>
<evidence type="ECO:0000256" key="1">
    <source>
        <dbReference type="SAM" id="MobiDB-lite"/>
    </source>
</evidence>
<sequence>MELPAAGARRARPPVVPAARQGRLWLTK</sequence>
<dbReference type="EMBL" id="GBRH01239781">
    <property type="protein sequence ID" value="JAD58114.1"/>
    <property type="molecule type" value="Transcribed_RNA"/>
</dbReference>
<feature type="region of interest" description="Disordered" evidence="1">
    <location>
        <begin position="1"/>
        <end position="28"/>
    </location>
</feature>
<reference evidence="2" key="1">
    <citation type="submission" date="2014-09" db="EMBL/GenBank/DDBJ databases">
        <authorList>
            <person name="Magalhaes I.L.F."/>
            <person name="Oliveira U."/>
            <person name="Santos F.R."/>
            <person name="Vidigal T.H.D.A."/>
            <person name="Brescovit A.D."/>
            <person name="Santos A.J."/>
        </authorList>
    </citation>
    <scope>NUCLEOTIDE SEQUENCE</scope>
    <source>
        <tissue evidence="2">Shoot tissue taken approximately 20 cm above the soil surface</tissue>
    </source>
</reference>
<evidence type="ECO:0000313" key="2">
    <source>
        <dbReference type="EMBL" id="JAD58114.1"/>
    </source>
</evidence>
<organism evidence="2">
    <name type="scientific">Arundo donax</name>
    <name type="common">Giant reed</name>
    <name type="synonym">Donax arundinaceus</name>
    <dbReference type="NCBI Taxonomy" id="35708"/>
    <lineage>
        <taxon>Eukaryota</taxon>
        <taxon>Viridiplantae</taxon>
        <taxon>Streptophyta</taxon>
        <taxon>Embryophyta</taxon>
        <taxon>Tracheophyta</taxon>
        <taxon>Spermatophyta</taxon>
        <taxon>Magnoliopsida</taxon>
        <taxon>Liliopsida</taxon>
        <taxon>Poales</taxon>
        <taxon>Poaceae</taxon>
        <taxon>PACMAD clade</taxon>
        <taxon>Arundinoideae</taxon>
        <taxon>Arundineae</taxon>
        <taxon>Arundo</taxon>
    </lineage>
</organism>
<proteinExistence type="predicted"/>